<protein>
    <submittedName>
        <fullName evidence="3">Uncharacterized protein</fullName>
    </submittedName>
</protein>
<evidence type="ECO:0000256" key="2">
    <source>
        <dbReference type="SAM" id="SignalP"/>
    </source>
</evidence>
<evidence type="ECO:0000313" key="4">
    <source>
        <dbReference type="Proteomes" id="UP000244336"/>
    </source>
</evidence>
<sequence length="119" mass="11787">MAGYLAGALIPVLLVVHLLDAQASARHAPASSSSAPAVEIMYTAPTNDGPSPATGHGNQPSPRTAQDGAINGEPSVTAASESRATFSPSPSHCNHSHPPSADESQLNAGGVGEASGARP</sequence>
<name>A0A2T7DN80_9POAL</name>
<keyword evidence="2" id="KW-0732">Signal</keyword>
<feature type="compositionally biased region" description="Low complexity" evidence="1">
    <location>
        <begin position="23"/>
        <end position="37"/>
    </location>
</feature>
<proteinExistence type="predicted"/>
<dbReference type="Gramene" id="PUZ57039">
    <property type="protein sequence ID" value="PUZ57039"/>
    <property type="gene ID" value="GQ55_5G395800"/>
</dbReference>
<feature type="chain" id="PRO_5015402927" evidence="2">
    <location>
        <begin position="26"/>
        <end position="119"/>
    </location>
</feature>
<reference evidence="3 4" key="1">
    <citation type="submission" date="2018-04" db="EMBL/GenBank/DDBJ databases">
        <title>WGS assembly of Panicum hallii var. hallii HAL2.</title>
        <authorList>
            <person name="Lovell J."/>
            <person name="Jenkins J."/>
            <person name="Lowry D."/>
            <person name="Mamidi S."/>
            <person name="Sreedasyam A."/>
            <person name="Weng X."/>
            <person name="Barry K."/>
            <person name="Bonette J."/>
            <person name="Campitelli B."/>
            <person name="Daum C."/>
            <person name="Gordon S."/>
            <person name="Gould B."/>
            <person name="Lipzen A."/>
            <person name="MacQueen A."/>
            <person name="Palacio-Mejia J."/>
            <person name="Plott C."/>
            <person name="Shakirov E."/>
            <person name="Shu S."/>
            <person name="Yoshinaga Y."/>
            <person name="Zane M."/>
            <person name="Rokhsar D."/>
            <person name="Grimwood J."/>
            <person name="Schmutz J."/>
            <person name="Juenger T."/>
        </authorList>
    </citation>
    <scope>NUCLEOTIDE SEQUENCE [LARGE SCALE GENOMIC DNA]</scope>
    <source>
        <strain evidence="4">cv. HAL2</strain>
    </source>
</reference>
<evidence type="ECO:0000256" key="1">
    <source>
        <dbReference type="SAM" id="MobiDB-lite"/>
    </source>
</evidence>
<dbReference type="AlphaFoldDB" id="A0A2T7DN80"/>
<dbReference type="EMBL" id="CM009753">
    <property type="protein sequence ID" value="PUZ57039.1"/>
    <property type="molecule type" value="Genomic_DNA"/>
</dbReference>
<dbReference type="Proteomes" id="UP000244336">
    <property type="component" value="Chromosome 5"/>
</dbReference>
<feature type="signal peptide" evidence="2">
    <location>
        <begin position="1"/>
        <end position="25"/>
    </location>
</feature>
<organism evidence="3 4">
    <name type="scientific">Panicum hallii var. hallii</name>
    <dbReference type="NCBI Taxonomy" id="1504633"/>
    <lineage>
        <taxon>Eukaryota</taxon>
        <taxon>Viridiplantae</taxon>
        <taxon>Streptophyta</taxon>
        <taxon>Embryophyta</taxon>
        <taxon>Tracheophyta</taxon>
        <taxon>Spermatophyta</taxon>
        <taxon>Magnoliopsida</taxon>
        <taxon>Liliopsida</taxon>
        <taxon>Poales</taxon>
        <taxon>Poaceae</taxon>
        <taxon>PACMAD clade</taxon>
        <taxon>Panicoideae</taxon>
        <taxon>Panicodae</taxon>
        <taxon>Paniceae</taxon>
        <taxon>Panicinae</taxon>
        <taxon>Panicum</taxon>
        <taxon>Panicum sect. Panicum</taxon>
    </lineage>
</organism>
<accession>A0A2T7DN80</accession>
<keyword evidence="4" id="KW-1185">Reference proteome</keyword>
<gene>
    <name evidence="3" type="ORF">GQ55_5G395800</name>
</gene>
<evidence type="ECO:0000313" key="3">
    <source>
        <dbReference type="EMBL" id="PUZ57039.1"/>
    </source>
</evidence>
<feature type="compositionally biased region" description="Polar residues" evidence="1">
    <location>
        <begin position="77"/>
        <end position="86"/>
    </location>
</feature>
<feature type="region of interest" description="Disordered" evidence="1">
    <location>
        <begin position="23"/>
        <end position="119"/>
    </location>
</feature>
<dbReference type="OrthoDB" id="694244at2759"/>
<feature type="compositionally biased region" description="Low complexity" evidence="1">
    <location>
        <begin position="87"/>
        <end position="99"/>
    </location>
</feature>